<proteinExistence type="predicted"/>
<evidence type="ECO:0000313" key="3">
    <source>
        <dbReference type="Proteomes" id="UP001278766"/>
    </source>
</evidence>
<dbReference type="AlphaFoldDB" id="A0AAE0LW17"/>
<evidence type="ECO:0000259" key="1">
    <source>
        <dbReference type="Pfam" id="PF13640"/>
    </source>
</evidence>
<dbReference type="Gene3D" id="2.60.120.620">
    <property type="entry name" value="q2cbj1_9rhob like domain"/>
    <property type="match status" value="1"/>
</dbReference>
<dbReference type="Pfam" id="PF13640">
    <property type="entry name" value="2OG-FeII_Oxy_3"/>
    <property type="match status" value="1"/>
</dbReference>
<dbReference type="InterPro" id="IPR044862">
    <property type="entry name" value="Pro_4_hyd_alph_FE2OG_OXY"/>
</dbReference>
<accession>A0AAE0LW17</accession>
<sequence>MDVRDLLVRPAPNAVANGKPNRPVLDGAWETALEAKLDGILRDLDDIKHQGSFAGFGALQRTDFADQLGLYVDGVGSIGVPLQEEQARQLISQCRQAPFGKGSETIVDTSVRNTWELDASQFRFYSDSWARTMEKCIGFVKSELGITSPIIADPYKMLIYEKGALFKAHTDTEKIPGMFGTLVICLPSHHTGGAIVLRHAGQKTTYKTSAAQPSVLCWYSDVHHEVLPVESGYRWVLTYNLAMSPDLERPSAALLQPQVGKLQQSLASWIEHLAPHNWEDATGKDIPHFYYLLEHEYTEASIALRALKTTDLSRVQCLRDISTKLDFDVFLAVLEKSEQGGVEHAWKTKKKKYWGEDSDESDDDGLSWHELDDVYETSLCIKKLVDLDGALLRSEMKIDEDDLEENLIPAGDPFEGVNSRNEEYEGFTGNSGPTATHFYRTTVVVVVPRSSTDRFLTQNLNSQSAQVMLRQYAEKHLVPGAEPTRRQSVAETMRQLAKQTWKPNPSAYDKPDRTTVLEVLRAAVVCCEYDLFNDVLGLVHTTAVSPAIFGLVKTRALAGQIALSKIKKSILDSILVGDLEHRGNCSQFLRPPGEERNEDLEALTAELASQSIKALEVVFNNRLLQESDGLGIMSMVDYPQGYDLFKTRVLPVLEASTPTNTTFVLGALPTLTSWVSKEGFPQAESLAILKRISESVIASLDISKLRTQAALVAEQPRPYYSSTPATLTPAQRTLTLDPSKLAAFTNTILTHSWHDLLTLLSQKITAQAPSIPRAEYQPFWLPFLRKLLHDPATAIGTPSPHQYKTLTATLLTSYLTRSVGDRPPANPSLALPPTRCSCGDCAPLNAFLASPHQRVGRFALGEKRRRHMGYKLDACEAARSVRREEERGGACGALVVTKVGTMAEREKAAWEERVGIAMGWMRVLGEGGVLGMVLGGDGEGVGEVLGVFLRQSGVEMAGGGRGVKRKAEEEVVVID</sequence>
<dbReference type="EMBL" id="JAUEPN010000002">
    <property type="protein sequence ID" value="KAK3299688.1"/>
    <property type="molecule type" value="Genomic_DNA"/>
</dbReference>
<dbReference type="PANTHER" id="PTHR33099:SF7">
    <property type="entry name" value="MYND-TYPE DOMAIN-CONTAINING PROTEIN"/>
    <property type="match status" value="1"/>
</dbReference>
<comment type="caution">
    <text evidence="2">The sequence shown here is derived from an EMBL/GenBank/DDBJ whole genome shotgun (WGS) entry which is preliminary data.</text>
</comment>
<evidence type="ECO:0000313" key="2">
    <source>
        <dbReference type="EMBL" id="KAK3299688.1"/>
    </source>
</evidence>
<reference evidence="2" key="2">
    <citation type="submission" date="2023-06" db="EMBL/GenBank/DDBJ databases">
        <authorList>
            <consortium name="Lawrence Berkeley National Laboratory"/>
            <person name="Haridas S."/>
            <person name="Hensen N."/>
            <person name="Bonometti L."/>
            <person name="Westerberg I."/>
            <person name="Brannstrom I.O."/>
            <person name="Guillou S."/>
            <person name="Cros-Aarteil S."/>
            <person name="Calhoun S."/>
            <person name="Kuo A."/>
            <person name="Mondo S."/>
            <person name="Pangilinan J."/>
            <person name="Riley R."/>
            <person name="Labutti K."/>
            <person name="Andreopoulos B."/>
            <person name="Lipzen A."/>
            <person name="Chen C."/>
            <person name="Yanf M."/>
            <person name="Daum C."/>
            <person name="Ng V."/>
            <person name="Clum A."/>
            <person name="Steindorff A."/>
            <person name="Ohm R."/>
            <person name="Martin F."/>
            <person name="Silar P."/>
            <person name="Natvig D."/>
            <person name="Lalanne C."/>
            <person name="Gautier V."/>
            <person name="Ament-Velasquez S.L."/>
            <person name="Kruys A."/>
            <person name="Hutchinson M.I."/>
            <person name="Powell A.J."/>
            <person name="Barry K."/>
            <person name="Miller A.N."/>
            <person name="Grigoriev I.V."/>
            <person name="Debuchy R."/>
            <person name="Gladieux P."/>
            <person name="Thoren M.H."/>
            <person name="Johannesson H."/>
        </authorList>
    </citation>
    <scope>NUCLEOTIDE SEQUENCE</scope>
    <source>
        <strain evidence="2">CBS 168.71</strain>
    </source>
</reference>
<dbReference type="RefSeq" id="XP_062663202.1">
    <property type="nucleotide sequence ID" value="XM_062801575.1"/>
</dbReference>
<dbReference type="Proteomes" id="UP001278766">
    <property type="component" value="Unassembled WGS sequence"/>
</dbReference>
<dbReference type="PANTHER" id="PTHR33099">
    <property type="entry name" value="FE2OG DIOXYGENASE DOMAIN-CONTAINING PROTEIN"/>
    <property type="match status" value="1"/>
</dbReference>
<feature type="domain" description="Prolyl 4-hydroxylase alpha subunit Fe(2+) 2OG dioxygenase" evidence="1">
    <location>
        <begin position="157"/>
        <end position="240"/>
    </location>
</feature>
<name>A0AAE0LW17_9PEZI</name>
<gene>
    <name evidence="2" type="ORF">B0H64DRAFT_355933</name>
</gene>
<reference evidence="2" key="1">
    <citation type="journal article" date="2023" name="Mol. Phylogenet. Evol.">
        <title>Genome-scale phylogeny and comparative genomics of the fungal order Sordariales.</title>
        <authorList>
            <person name="Hensen N."/>
            <person name="Bonometti L."/>
            <person name="Westerberg I."/>
            <person name="Brannstrom I.O."/>
            <person name="Guillou S."/>
            <person name="Cros-Aarteil S."/>
            <person name="Calhoun S."/>
            <person name="Haridas S."/>
            <person name="Kuo A."/>
            <person name="Mondo S."/>
            <person name="Pangilinan J."/>
            <person name="Riley R."/>
            <person name="LaButti K."/>
            <person name="Andreopoulos B."/>
            <person name="Lipzen A."/>
            <person name="Chen C."/>
            <person name="Yan M."/>
            <person name="Daum C."/>
            <person name="Ng V."/>
            <person name="Clum A."/>
            <person name="Steindorff A."/>
            <person name="Ohm R.A."/>
            <person name="Martin F."/>
            <person name="Silar P."/>
            <person name="Natvig D.O."/>
            <person name="Lalanne C."/>
            <person name="Gautier V."/>
            <person name="Ament-Velasquez S.L."/>
            <person name="Kruys A."/>
            <person name="Hutchinson M.I."/>
            <person name="Powell A.J."/>
            <person name="Barry K."/>
            <person name="Miller A.N."/>
            <person name="Grigoriev I.V."/>
            <person name="Debuchy R."/>
            <person name="Gladieux P."/>
            <person name="Hiltunen Thoren M."/>
            <person name="Johannesson H."/>
        </authorList>
    </citation>
    <scope>NUCLEOTIDE SEQUENCE</scope>
    <source>
        <strain evidence="2">CBS 168.71</strain>
    </source>
</reference>
<keyword evidence="3" id="KW-1185">Reference proteome</keyword>
<dbReference type="GeneID" id="87838523"/>
<protein>
    <recommendedName>
        <fullName evidence="1">Prolyl 4-hydroxylase alpha subunit Fe(2+) 2OG dioxygenase domain-containing protein</fullName>
    </recommendedName>
</protein>
<organism evidence="2 3">
    <name type="scientific">Chaetomium fimeti</name>
    <dbReference type="NCBI Taxonomy" id="1854472"/>
    <lineage>
        <taxon>Eukaryota</taxon>
        <taxon>Fungi</taxon>
        <taxon>Dikarya</taxon>
        <taxon>Ascomycota</taxon>
        <taxon>Pezizomycotina</taxon>
        <taxon>Sordariomycetes</taxon>
        <taxon>Sordariomycetidae</taxon>
        <taxon>Sordariales</taxon>
        <taxon>Chaetomiaceae</taxon>
        <taxon>Chaetomium</taxon>
    </lineage>
</organism>